<name>A0A8X6KBZ5_TRICU</name>
<dbReference type="Proteomes" id="UP000887116">
    <property type="component" value="Unassembled WGS sequence"/>
</dbReference>
<sequence>MINPPQYAIAPREHRIHTTQGFTHPSPSLSCVPSHIPFYKGFSTEIFVQTGTANGRNFSEAVNFTKSGRALELPDKSMQSSENSCYNFINPLNSKAALITDFAN</sequence>
<gene>
    <name evidence="1" type="ORF">TNCT_548241</name>
</gene>
<evidence type="ECO:0000313" key="1">
    <source>
        <dbReference type="EMBL" id="GFQ68959.1"/>
    </source>
</evidence>
<proteinExistence type="predicted"/>
<accession>A0A8X6KBZ5</accession>
<keyword evidence="2" id="KW-1185">Reference proteome</keyword>
<dbReference type="OrthoDB" id="6409152at2759"/>
<protein>
    <submittedName>
        <fullName evidence="1">Uncharacterized protein</fullName>
    </submittedName>
</protein>
<evidence type="ECO:0000313" key="2">
    <source>
        <dbReference type="Proteomes" id="UP000887116"/>
    </source>
</evidence>
<organism evidence="1 2">
    <name type="scientific">Trichonephila clavata</name>
    <name type="common">Joro spider</name>
    <name type="synonym">Nephila clavata</name>
    <dbReference type="NCBI Taxonomy" id="2740835"/>
    <lineage>
        <taxon>Eukaryota</taxon>
        <taxon>Metazoa</taxon>
        <taxon>Ecdysozoa</taxon>
        <taxon>Arthropoda</taxon>
        <taxon>Chelicerata</taxon>
        <taxon>Arachnida</taxon>
        <taxon>Araneae</taxon>
        <taxon>Araneomorphae</taxon>
        <taxon>Entelegynae</taxon>
        <taxon>Araneoidea</taxon>
        <taxon>Nephilidae</taxon>
        <taxon>Trichonephila</taxon>
    </lineage>
</organism>
<dbReference type="AlphaFoldDB" id="A0A8X6KBZ5"/>
<reference evidence="1" key="1">
    <citation type="submission" date="2020-07" db="EMBL/GenBank/DDBJ databases">
        <title>Multicomponent nature underlies the extraordinary mechanical properties of spider dragline silk.</title>
        <authorList>
            <person name="Kono N."/>
            <person name="Nakamura H."/>
            <person name="Mori M."/>
            <person name="Yoshida Y."/>
            <person name="Ohtoshi R."/>
            <person name="Malay A.D."/>
            <person name="Moran D.A.P."/>
            <person name="Tomita M."/>
            <person name="Numata K."/>
            <person name="Arakawa K."/>
        </authorList>
    </citation>
    <scope>NUCLEOTIDE SEQUENCE</scope>
</reference>
<dbReference type="EMBL" id="BMAO01000749">
    <property type="protein sequence ID" value="GFQ68959.1"/>
    <property type="molecule type" value="Genomic_DNA"/>
</dbReference>
<comment type="caution">
    <text evidence="1">The sequence shown here is derived from an EMBL/GenBank/DDBJ whole genome shotgun (WGS) entry which is preliminary data.</text>
</comment>